<proteinExistence type="predicted"/>
<keyword evidence="3" id="KW-1185">Reference proteome</keyword>
<feature type="signal peptide" evidence="1">
    <location>
        <begin position="1"/>
        <end position="31"/>
    </location>
</feature>
<evidence type="ECO:0000313" key="3">
    <source>
        <dbReference type="Proteomes" id="UP001257627"/>
    </source>
</evidence>
<feature type="chain" id="PRO_5045175156" description="Lipoprotein" evidence="1">
    <location>
        <begin position="32"/>
        <end position="193"/>
    </location>
</feature>
<dbReference type="Proteomes" id="UP001257627">
    <property type="component" value="Unassembled WGS sequence"/>
</dbReference>
<organism evidence="2 3">
    <name type="scientific">Streptomyces mirabilis</name>
    <dbReference type="NCBI Taxonomy" id="68239"/>
    <lineage>
        <taxon>Bacteria</taxon>
        <taxon>Bacillati</taxon>
        <taxon>Actinomycetota</taxon>
        <taxon>Actinomycetes</taxon>
        <taxon>Kitasatosporales</taxon>
        <taxon>Streptomycetaceae</taxon>
        <taxon>Streptomyces</taxon>
    </lineage>
</organism>
<dbReference type="PROSITE" id="PS51257">
    <property type="entry name" value="PROKAR_LIPOPROTEIN"/>
    <property type="match status" value="1"/>
</dbReference>
<evidence type="ECO:0000313" key="2">
    <source>
        <dbReference type="EMBL" id="MDU8997449.1"/>
    </source>
</evidence>
<sequence>MRIRRVVRRLVTGRRGPMVAGLAVVSAFGVAACEPVGGLSASAVAYTTDRAGTAELQRQHVDVQYLSCTGSYGGGNKAYTPGRTPSASSSTPSVVEVDCRGQTKDRRQITITGKVTREVEGKCVRGDLTAKVGGKQWFHVNVLGNCNAPSTPSYTPPTYGAPTYHRPGPTTTVTVTKTMWCKGDPTCWPSQGK</sequence>
<accession>A0ABU3UVE7</accession>
<evidence type="ECO:0000256" key="1">
    <source>
        <dbReference type="SAM" id="SignalP"/>
    </source>
</evidence>
<name>A0ABU3UVE7_9ACTN</name>
<reference evidence="2 3" key="1">
    <citation type="submission" date="2023-02" db="EMBL/GenBank/DDBJ databases">
        <authorList>
            <person name="Maleckis M."/>
        </authorList>
    </citation>
    <scope>NUCLEOTIDE SEQUENCE [LARGE SCALE GENOMIC DNA]</scope>
    <source>
        <strain evidence="2 3">P8-A2</strain>
    </source>
</reference>
<keyword evidence="1" id="KW-0732">Signal</keyword>
<dbReference type="EMBL" id="JARAKF010000001">
    <property type="protein sequence ID" value="MDU8997449.1"/>
    <property type="molecule type" value="Genomic_DNA"/>
</dbReference>
<gene>
    <name evidence="2" type="ORF">PU648_34930</name>
</gene>
<comment type="caution">
    <text evidence="2">The sequence shown here is derived from an EMBL/GenBank/DDBJ whole genome shotgun (WGS) entry which is preliminary data.</text>
</comment>
<protein>
    <recommendedName>
        <fullName evidence="4">Lipoprotein</fullName>
    </recommendedName>
</protein>
<dbReference type="RefSeq" id="WP_240362816.1">
    <property type="nucleotide sequence ID" value="NZ_JAPEMK010000001.1"/>
</dbReference>
<evidence type="ECO:0008006" key="4">
    <source>
        <dbReference type="Google" id="ProtNLM"/>
    </source>
</evidence>